<dbReference type="AlphaFoldDB" id="J4UZZ8"/>
<protein>
    <submittedName>
        <fullName evidence="1">Uncharacterized protein</fullName>
    </submittedName>
</protein>
<name>J4UZZ8_9GAMM</name>
<dbReference type="HOGENOM" id="CLU_2036407_0_0_6"/>
<reference evidence="1 2" key="1">
    <citation type="journal article" date="2012" name="ISME J.">
        <title>Genomic insights to SAR86, an abundant and uncultivated marine bacterial lineage.</title>
        <authorList>
            <person name="Dupont C.L."/>
            <person name="Rusch D.B."/>
            <person name="Yooseph S."/>
            <person name="Lombardo M.J."/>
            <person name="Richter R.A."/>
            <person name="Valas R."/>
            <person name="Novotny M."/>
            <person name="Yee-Greenbaum J."/>
            <person name="Selengut J.D."/>
            <person name="Haft D.H."/>
            <person name="Halpern A.L."/>
            <person name="Lasken R.S."/>
            <person name="Nealson K."/>
            <person name="Friedman R."/>
            <person name="Venter J.C."/>
        </authorList>
    </citation>
    <scope>NUCLEOTIDE SEQUENCE [LARGE SCALE GENOMIC DNA]</scope>
</reference>
<sequence length="121" mass="13157">MTVRLSFEVISAIYAKDAGLVADPTRPFINLPSTRAGNSKVTLSKFFCAKKRGVINAIKDIEYPTSPRIAIFLLPYLSLVLPQNALVVAHAKADIAKIEEVCISLKPKSLARGGTRTKTND</sequence>
<accession>J4UZZ8</accession>
<dbReference type="Proteomes" id="UP000010305">
    <property type="component" value="Unassembled WGS sequence"/>
</dbReference>
<gene>
    <name evidence="1" type="ORF">NT01SARS_0442</name>
</gene>
<proteinExistence type="predicted"/>
<evidence type="ECO:0000313" key="1">
    <source>
        <dbReference type="EMBL" id="EJP71957.1"/>
    </source>
</evidence>
<organism evidence="1 2">
    <name type="scientific">SAR86 cluster bacterium SAR86A</name>
    <dbReference type="NCBI Taxonomy" id="1123866"/>
    <lineage>
        <taxon>Bacteria</taxon>
        <taxon>Pseudomonadati</taxon>
        <taxon>Pseudomonadota</taxon>
        <taxon>Gammaproteobacteria</taxon>
        <taxon>SAR86 cluster</taxon>
    </lineage>
</organism>
<evidence type="ECO:0000313" key="2">
    <source>
        <dbReference type="Proteomes" id="UP000010305"/>
    </source>
</evidence>
<dbReference type="STRING" id="1123866.NT01SARS_0442"/>
<dbReference type="EMBL" id="JH611156">
    <property type="protein sequence ID" value="EJP71957.1"/>
    <property type="molecule type" value="Genomic_DNA"/>
</dbReference>